<dbReference type="AlphaFoldDB" id="A0A397V9A4"/>
<keyword evidence="3" id="KW-1185">Reference proteome</keyword>
<organism evidence="2 3">
    <name type="scientific">Gigaspora rosea</name>
    <dbReference type="NCBI Taxonomy" id="44941"/>
    <lineage>
        <taxon>Eukaryota</taxon>
        <taxon>Fungi</taxon>
        <taxon>Fungi incertae sedis</taxon>
        <taxon>Mucoromycota</taxon>
        <taxon>Glomeromycotina</taxon>
        <taxon>Glomeromycetes</taxon>
        <taxon>Diversisporales</taxon>
        <taxon>Gigasporaceae</taxon>
        <taxon>Gigaspora</taxon>
    </lineage>
</organism>
<sequence length="94" mass="11201">MCYTVCILWNGDIIICLFISRRYFSKEDIGVEILLLIIIKLCAKFIHLYVNTKFLCDRIEFAVIDTMSTRYFTSYPDLLLKKEVRALYAKRDIY</sequence>
<keyword evidence="1" id="KW-1133">Transmembrane helix</keyword>
<accession>A0A397V9A4</accession>
<evidence type="ECO:0000313" key="2">
    <source>
        <dbReference type="EMBL" id="RIB17897.1"/>
    </source>
</evidence>
<comment type="caution">
    <text evidence="2">The sequence shown here is derived from an EMBL/GenBank/DDBJ whole genome shotgun (WGS) entry which is preliminary data.</text>
</comment>
<proteinExistence type="predicted"/>
<keyword evidence="1" id="KW-0812">Transmembrane</keyword>
<evidence type="ECO:0000256" key="1">
    <source>
        <dbReference type="SAM" id="Phobius"/>
    </source>
</evidence>
<keyword evidence="1" id="KW-0472">Membrane</keyword>
<dbReference type="EMBL" id="QKWP01000575">
    <property type="protein sequence ID" value="RIB17897.1"/>
    <property type="molecule type" value="Genomic_DNA"/>
</dbReference>
<dbReference type="Proteomes" id="UP000266673">
    <property type="component" value="Unassembled WGS sequence"/>
</dbReference>
<reference evidence="2 3" key="1">
    <citation type="submission" date="2018-06" db="EMBL/GenBank/DDBJ databases">
        <title>Comparative genomics reveals the genomic features of Rhizophagus irregularis, R. cerebriforme, R. diaphanum and Gigaspora rosea, and their symbiotic lifestyle signature.</title>
        <authorList>
            <person name="Morin E."/>
            <person name="San Clemente H."/>
            <person name="Chen E.C.H."/>
            <person name="De La Providencia I."/>
            <person name="Hainaut M."/>
            <person name="Kuo A."/>
            <person name="Kohler A."/>
            <person name="Murat C."/>
            <person name="Tang N."/>
            <person name="Roy S."/>
            <person name="Loubradou J."/>
            <person name="Henrissat B."/>
            <person name="Grigoriev I.V."/>
            <person name="Corradi N."/>
            <person name="Roux C."/>
            <person name="Martin F.M."/>
        </authorList>
    </citation>
    <scope>NUCLEOTIDE SEQUENCE [LARGE SCALE GENOMIC DNA]</scope>
    <source>
        <strain evidence="2 3">DAOM 194757</strain>
    </source>
</reference>
<name>A0A397V9A4_9GLOM</name>
<feature type="transmembrane region" description="Helical" evidence="1">
    <location>
        <begin position="29"/>
        <end position="50"/>
    </location>
</feature>
<evidence type="ECO:0000313" key="3">
    <source>
        <dbReference type="Proteomes" id="UP000266673"/>
    </source>
</evidence>
<gene>
    <name evidence="2" type="ORF">C2G38_1392298</name>
</gene>
<protein>
    <submittedName>
        <fullName evidence="2">Uncharacterized protein</fullName>
    </submittedName>
</protein>